<dbReference type="GO" id="GO:0003824">
    <property type="term" value="F:catalytic activity"/>
    <property type="evidence" value="ECO:0007669"/>
    <property type="project" value="InterPro"/>
</dbReference>
<dbReference type="RefSeq" id="WP_144863705.1">
    <property type="nucleotide sequence ID" value="NZ_LR213773.1"/>
</dbReference>
<keyword evidence="2" id="KW-1185">Reference proteome</keyword>
<dbReference type="GO" id="GO:0046914">
    <property type="term" value="F:transition metal ion binding"/>
    <property type="evidence" value="ECO:0007669"/>
    <property type="project" value="InterPro"/>
</dbReference>
<evidence type="ECO:0000313" key="2">
    <source>
        <dbReference type="Proteomes" id="UP000320055"/>
    </source>
</evidence>
<dbReference type="NCBIfam" id="TIGR03793">
    <property type="entry name" value="leader_NHLP"/>
    <property type="match status" value="1"/>
</dbReference>
<dbReference type="EMBL" id="CAACVJ010000698">
    <property type="protein sequence ID" value="VEP18769.1"/>
    <property type="molecule type" value="Genomic_DNA"/>
</dbReference>
<dbReference type="AlphaFoldDB" id="A0A563W4Y8"/>
<reference evidence="1 2" key="1">
    <citation type="submission" date="2019-01" db="EMBL/GenBank/DDBJ databases">
        <authorList>
            <person name="Brito A."/>
        </authorList>
    </citation>
    <scope>NUCLEOTIDE SEQUENCE [LARGE SCALE GENOMIC DNA]</scope>
    <source>
        <strain evidence="1">1</strain>
    </source>
</reference>
<gene>
    <name evidence="1" type="ORF">H1P_90016</name>
</gene>
<evidence type="ECO:0000313" key="1">
    <source>
        <dbReference type="EMBL" id="VEP18769.1"/>
    </source>
</evidence>
<dbReference type="InterPro" id="IPR022513">
    <property type="entry name" value="TOMM_pelo"/>
</dbReference>
<sequence length="110" mass="11777">MNNDQSRQSLEKEIRIKSLKDPEFRQQLLENPKSTIEAALGVTIAEGLTIKVMEESPDHLILTVPPALSDNSSEVSDEELETVAGGFTGAALLALGGLVTGNVASEISDW</sequence>
<dbReference type="Proteomes" id="UP000320055">
    <property type="component" value="Unassembled WGS sequence"/>
</dbReference>
<dbReference type="OrthoDB" id="516057at2"/>
<proteinExistence type="predicted"/>
<evidence type="ECO:0008006" key="3">
    <source>
        <dbReference type="Google" id="ProtNLM"/>
    </source>
</evidence>
<dbReference type="Gene3D" id="3.90.330.10">
    <property type="entry name" value="Nitrile hydratase alpha /Thiocyanate hydrolase gamma"/>
    <property type="match status" value="1"/>
</dbReference>
<dbReference type="InterPro" id="IPR036648">
    <property type="entry name" value="CN_Hdrase_a/SCN_Hdrase_g_sf"/>
</dbReference>
<dbReference type="SUPFAM" id="SSF56209">
    <property type="entry name" value="Nitrile hydratase alpha chain"/>
    <property type="match status" value="1"/>
</dbReference>
<organism evidence="1 2">
    <name type="scientific">Hyella patelloides LEGE 07179</name>
    <dbReference type="NCBI Taxonomy" id="945734"/>
    <lineage>
        <taxon>Bacteria</taxon>
        <taxon>Bacillati</taxon>
        <taxon>Cyanobacteriota</taxon>
        <taxon>Cyanophyceae</taxon>
        <taxon>Pleurocapsales</taxon>
        <taxon>Hyellaceae</taxon>
        <taxon>Hyella</taxon>
    </lineage>
</organism>
<name>A0A563W4Y8_9CYAN</name>
<protein>
    <recommendedName>
        <fullName evidence="3">Nitrile hydratase alpha /Thiocyanate hydrolase gamma domain-containing protein</fullName>
    </recommendedName>
</protein>
<accession>A0A563W4Y8</accession>